<evidence type="ECO:0000259" key="6">
    <source>
        <dbReference type="Pfam" id="PF00685"/>
    </source>
</evidence>
<dbReference type="GO" id="GO:0005737">
    <property type="term" value="C:cytoplasm"/>
    <property type="evidence" value="ECO:0007669"/>
    <property type="project" value="UniProtKB-SubCell"/>
</dbReference>
<organism evidence="7 8">
    <name type="scientific">Phascolarctos cinereus</name>
    <name type="common">Koala</name>
    <dbReference type="NCBI Taxonomy" id="38626"/>
    <lineage>
        <taxon>Eukaryota</taxon>
        <taxon>Metazoa</taxon>
        <taxon>Chordata</taxon>
        <taxon>Craniata</taxon>
        <taxon>Vertebrata</taxon>
        <taxon>Euteleostomi</taxon>
        <taxon>Mammalia</taxon>
        <taxon>Metatheria</taxon>
        <taxon>Diprotodontia</taxon>
        <taxon>Phascolarctidae</taxon>
        <taxon>Phascolarctos</taxon>
    </lineage>
</organism>
<dbReference type="InParanoid" id="A0A6P5LMU4"/>
<evidence type="ECO:0000256" key="1">
    <source>
        <dbReference type="ARBA" id="ARBA00004496"/>
    </source>
</evidence>
<dbReference type="GO" id="GO:0008146">
    <property type="term" value="F:sulfotransferase activity"/>
    <property type="evidence" value="ECO:0007669"/>
    <property type="project" value="InterPro"/>
</dbReference>
<comment type="similarity">
    <text evidence="2 5">Belongs to the sulfotransferase 1 family.</text>
</comment>
<evidence type="ECO:0000313" key="7">
    <source>
        <dbReference type="Proteomes" id="UP000515140"/>
    </source>
</evidence>
<dbReference type="FunCoup" id="A0A6P5LMU4">
    <property type="interactions" value="171"/>
</dbReference>
<dbReference type="AlphaFoldDB" id="A0A6P5LMU4"/>
<dbReference type="Gene3D" id="3.40.50.300">
    <property type="entry name" value="P-loop containing nucleotide triphosphate hydrolases"/>
    <property type="match status" value="1"/>
</dbReference>
<evidence type="ECO:0000256" key="5">
    <source>
        <dbReference type="RuleBase" id="RU361155"/>
    </source>
</evidence>
<evidence type="ECO:0000256" key="2">
    <source>
        <dbReference type="ARBA" id="ARBA00005771"/>
    </source>
</evidence>
<comment type="subcellular location">
    <subcellularLocation>
        <location evidence="1">Cytoplasm</location>
    </subcellularLocation>
</comment>
<dbReference type="EC" id="2.8.2.-" evidence="5"/>
<sequence length="288" mass="33728">MSSEYTKFEGILFPKCFTMKNLKVSRDEFVVKDTDVVVVTYPKSGTHWVIEIVSLIRSKGDNTWVQSIPIWNRSPWIETDQGQLLLSKKEQNGPRFYSSHLPIQLFPKSYFHSKAKIIYVIRNPKDVMVSFYHFTKLCKFYETAESFSQAFEKFTQGTVPFGSWFDHTRGWLPLREKENFLILTYEELLQDLRGNVDKICHFLGTTLTEEEINLVIKNSSFSAMKANNMCNHSILSDEWIDNSQGNMLRKGIAGDWKNHFTVAQSEAFDKLFQERMAELDQRLFPWEQ</sequence>
<dbReference type="RefSeq" id="XP_020859735.1">
    <property type="nucleotide sequence ID" value="XM_021004076.1"/>
</dbReference>
<dbReference type="InterPro" id="IPR027417">
    <property type="entry name" value="P-loop_NTPase"/>
</dbReference>
<keyword evidence="3" id="KW-0963">Cytoplasm</keyword>
<dbReference type="GeneID" id="110220161"/>
<evidence type="ECO:0000256" key="3">
    <source>
        <dbReference type="ARBA" id="ARBA00022490"/>
    </source>
</evidence>
<protein>
    <recommendedName>
        <fullName evidence="5">Sulfotransferase</fullName>
        <ecNumber evidence="5">2.8.2.-</ecNumber>
    </recommendedName>
</protein>
<keyword evidence="7" id="KW-1185">Reference proteome</keyword>
<proteinExistence type="inferred from homology"/>
<dbReference type="Pfam" id="PF00685">
    <property type="entry name" value="Sulfotransfer_1"/>
    <property type="match status" value="1"/>
</dbReference>
<dbReference type="SUPFAM" id="SSF52540">
    <property type="entry name" value="P-loop containing nucleoside triphosphate hydrolases"/>
    <property type="match status" value="1"/>
</dbReference>
<dbReference type="InterPro" id="IPR000863">
    <property type="entry name" value="Sulfotransferase_dom"/>
</dbReference>
<keyword evidence="4 5" id="KW-0808">Transferase</keyword>
<evidence type="ECO:0000256" key="4">
    <source>
        <dbReference type="ARBA" id="ARBA00022679"/>
    </source>
</evidence>
<gene>
    <name evidence="8" type="primary">LOC110220161</name>
</gene>
<dbReference type="PANTHER" id="PTHR11783">
    <property type="entry name" value="SULFOTRANSFERASE SULT"/>
    <property type="match status" value="1"/>
</dbReference>
<accession>A0A6P5LMU4</accession>
<reference evidence="8" key="1">
    <citation type="submission" date="2025-08" db="UniProtKB">
        <authorList>
            <consortium name="RefSeq"/>
        </authorList>
    </citation>
    <scope>IDENTIFICATION</scope>
    <source>
        <tissue evidence="8">Spleen</tissue>
    </source>
</reference>
<dbReference type="FunFam" id="3.40.50.300:FF:000433">
    <property type="entry name" value="Estrogen sulfotransferase"/>
    <property type="match status" value="1"/>
</dbReference>
<feature type="domain" description="Sulfotransferase" evidence="6">
    <location>
        <begin position="33"/>
        <end position="279"/>
    </location>
</feature>
<name>A0A6P5LMU4_PHACI</name>
<dbReference type="KEGG" id="pcw:110220161"/>
<evidence type="ECO:0000313" key="8">
    <source>
        <dbReference type="RefSeq" id="XP_020859735.1"/>
    </source>
</evidence>
<dbReference type="Proteomes" id="UP000515140">
    <property type="component" value="Unplaced"/>
</dbReference>